<dbReference type="PROSITE" id="PS50005">
    <property type="entry name" value="TPR"/>
    <property type="match status" value="1"/>
</dbReference>
<reference evidence="4" key="1">
    <citation type="journal article" date="2019" name="Int. J. Syst. Evol. Microbiol.">
        <title>The Global Catalogue of Microorganisms (GCM) 10K type strain sequencing project: providing services to taxonomists for standard genome sequencing and annotation.</title>
        <authorList>
            <consortium name="The Broad Institute Genomics Platform"/>
            <consortium name="The Broad Institute Genome Sequencing Center for Infectious Disease"/>
            <person name="Wu L."/>
            <person name="Ma J."/>
        </authorList>
    </citation>
    <scope>NUCLEOTIDE SEQUENCE [LARGE SCALE GENOMIC DNA]</scope>
    <source>
        <strain evidence="4">CCUG 55585</strain>
    </source>
</reference>
<evidence type="ECO:0000259" key="2">
    <source>
        <dbReference type="Pfam" id="PF14280"/>
    </source>
</evidence>
<accession>A0ABW2YAR9</accession>
<dbReference type="RefSeq" id="WP_386822849.1">
    <property type="nucleotide sequence ID" value="NZ_JBHTIF010000001.1"/>
</dbReference>
<feature type="domain" description="DUF4365" evidence="2">
    <location>
        <begin position="30"/>
        <end position="156"/>
    </location>
</feature>
<comment type="caution">
    <text evidence="3">The sequence shown here is derived from an EMBL/GenBank/DDBJ whole genome shotgun (WGS) entry which is preliminary data.</text>
</comment>
<evidence type="ECO:0000256" key="1">
    <source>
        <dbReference type="PROSITE-ProRule" id="PRU00339"/>
    </source>
</evidence>
<gene>
    <name evidence="3" type="ORF">ACFQ0E_06445</name>
</gene>
<dbReference type="Proteomes" id="UP001597110">
    <property type="component" value="Unassembled WGS sequence"/>
</dbReference>
<sequence length="1300" mass="143541">MRTPGYSVSQKIGTLGKRVFVGGHPDSWFTESEPAQNSDFGFDMSMWLEGLGNIRGRFSVQLKSGASTNFAGTAAEQFIQVGLTPETCNLYLQDGQPVLLVFVALKDESSTAGAQMYYLWIEDELRKRLEGRLEFDDSDPDSMTFRVPVANRLTQELDVSTHLDTYWTHTRISNQLRSPEGIGALSTISSLSPRAQSALTATGHKSLDRWLTNETMSGDNLWPTPKSGTAVAKIKQINDALNNGNATEADRLIDELNREQLEDFEVLAELRYQEGRRAFLDGNPKHALNRFTEAVTLQPDSARFYAAEIEAAVAANMGNTPPIPPGLLARADRFDSDEHVQFQLVRIFALEENYEKAEQLIASLTGPTKSKAETLYFTIKDDWAAALSSADRGLSTHADTRIVTFLKILRLRALLNIATGGQGSITVGGHPDLKASDALALRDATLESLREAQASGWPANSQMILDCASAVCLTFGPDRELFNLLTDFAQKRPRLREAQDALARVATFIDEPSIAVSALKRIDNPDPADLARLVLLYSESGSHTEAVEVALAHLIDKPHDTLVDIAAATAAVSAYRLGSSAEEAKLRSFVAEGDPASQSLLNFITDSLKNRQNREENLDRLWDDATRSGGNETLQDNLFQYLRPDRDADIDRILEIGTITSRRRNLTEMEAAKFSAALLRRERFQDLIDFTARAQEFYPQNENVGLTRAIALERIGQSSAAERVLRRFDHSFRADLVSARTQLLLRIGDVDSLVYLTKRALAAATDREDRFHYHRLLATLYSRVDRSQYMESVWRLGEAADKDLEAEEGAFLLHFVMATASAGAEVSQQRVQEFQERVKRFTDKFPNSSILRVGHISEGASPEDFLSQLQRMAGISEELARAQQKARAFGERSGSHIPYAFRPRTYAPYVSNVADLLRITINAWHRGESSRIIVGDISFPRTEPSLPPILDLVSVCLLVELELFDKLFSVWTAVAIPKESLIHLSELMFGPLDVGNSDLIDKVAEAIRRNHSAIVQPGLPIGVEVQYPHGEFATIEAEVASKRYEYLTVDLATASILGAGESITGRCRTLWDFLQFAEAKGALSKTDATLTRLRVASWNTHGTPLEPTDIVAAALGAITSSDAGDDTPAARAAIKFFAAPNLHQTLIGTTAVLADLASRSDSTRGDAAAWFVRIFYREAILARSIGFNGTTDDLTAQLAVLCVVKTHEDPNAQTIMEFVWHVLESARATLGGSSDRNKFFKLVGRRAAGIFDEIVKKHGLAAMSVEGQITNLLFSLTTPGTQDRAVLEDAYFEETRMLQM</sequence>
<feature type="repeat" description="TPR" evidence="1">
    <location>
        <begin position="268"/>
        <end position="301"/>
    </location>
</feature>
<keyword evidence="4" id="KW-1185">Reference proteome</keyword>
<dbReference type="EMBL" id="JBHTIF010000001">
    <property type="protein sequence ID" value="MFD0725240.1"/>
    <property type="molecule type" value="Genomic_DNA"/>
</dbReference>
<keyword evidence="1" id="KW-0802">TPR repeat</keyword>
<evidence type="ECO:0000313" key="4">
    <source>
        <dbReference type="Proteomes" id="UP001597110"/>
    </source>
</evidence>
<dbReference type="Pfam" id="PF14280">
    <property type="entry name" value="DUF4365"/>
    <property type="match status" value="1"/>
</dbReference>
<organism evidence="3 4">
    <name type="scientific">Lysobacter brunescens</name>
    <dbReference type="NCBI Taxonomy" id="262323"/>
    <lineage>
        <taxon>Bacteria</taxon>
        <taxon>Pseudomonadati</taxon>
        <taxon>Pseudomonadota</taxon>
        <taxon>Gammaproteobacteria</taxon>
        <taxon>Lysobacterales</taxon>
        <taxon>Lysobacteraceae</taxon>
        <taxon>Lysobacter</taxon>
    </lineage>
</organism>
<evidence type="ECO:0000313" key="3">
    <source>
        <dbReference type="EMBL" id="MFD0725240.1"/>
    </source>
</evidence>
<dbReference type="InterPro" id="IPR025375">
    <property type="entry name" value="DUF4365"/>
</dbReference>
<dbReference type="InterPro" id="IPR019734">
    <property type="entry name" value="TPR_rpt"/>
</dbReference>
<name>A0ABW2YAR9_9GAMM</name>
<protein>
    <submittedName>
        <fullName evidence="3">DUF4365 domain-containing protein</fullName>
    </submittedName>
</protein>
<proteinExistence type="predicted"/>